<keyword evidence="1" id="KW-0812">Transmembrane</keyword>
<feature type="transmembrane region" description="Helical" evidence="1">
    <location>
        <begin position="24"/>
        <end position="44"/>
    </location>
</feature>
<sequence length="142" mass="14453">MTALKALVRPSGLFSSSKGDMVEAAVTMPLLLLATFALINFALVGHARNSAQNAANHGARVGAVTASGAGSAARQEAERLMANCFCTYSVTVSAANAPGGTVTVAVAWTVPSYMDGFLQVMGGSAQGDFSGTVSASHRKEGW</sequence>
<proteinExistence type="predicted"/>
<dbReference type="Pfam" id="PF07811">
    <property type="entry name" value="TadE"/>
    <property type="match status" value="1"/>
</dbReference>
<comment type="caution">
    <text evidence="3">The sequence shown here is derived from an EMBL/GenBank/DDBJ whole genome shotgun (WGS) entry which is preliminary data.</text>
</comment>
<gene>
    <name evidence="3" type="ORF">F4Y08_11415</name>
</gene>
<dbReference type="AlphaFoldDB" id="A0A6B1DW55"/>
<evidence type="ECO:0000313" key="3">
    <source>
        <dbReference type="EMBL" id="MYD90923.1"/>
    </source>
</evidence>
<evidence type="ECO:0000259" key="2">
    <source>
        <dbReference type="Pfam" id="PF07811"/>
    </source>
</evidence>
<protein>
    <submittedName>
        <fullName evidence="3">Pilus assembly protein</fullName>
    </submittedName>
</protein>
<dbReference type="EMBL" id="VXPY01000082">
    <property type="protein sequence ID" value="MYD90923.1"/>
    <property type="molecule type" value="Genomic_DNA"/>
</dbReference>
<keyword evidence="1" id="KW-0472">Membrane</keyword>
<dbReference type="InterPro" id="IPR012495">
    <property type="entry name" value="TadE-like_dom"/>
</dbReference>
<feature type="domain" description="TadE-like" evidence="2">
    <location>
        <begin position="21"/>
        <end position="60"/>
    </location>
</feature>
<reference evidence="3" key="1">
    <citation type="submission" date="2019-09" db="EMBL/GenBank/DDBJ databases">
        <title>Characterisation of the sponge microbiome using genome-centric metagenomics.</title>
        <authorList>
            <person name="Engelberts J.P."/>
            <person name="Robbins S.J."/>
            <person name="De Goeij J.M."/>
            <person name="Aranda M."/>
            <person name="Bell S.C."/>
            <person name="Webster N.S."/>
        </authorList>
    </citation>
    <scope>NUCLEOTIDE SEQUENCE</scope>
    <source>
        <strain evidence="3">SB0662_bin_9</strain>
    </source>
</reference>
<evidence type="ECO:0000256" key="1">
    <source>
        <dbReference type="SAM" id="Phobius"/>
    </source>
</evidence>
<organism evidence="3">
    <name type="scientific">Caldilineaceae bacterium SB0662_bin_9</name>
    <dbReference type="NCBI Taxonomy" id="2605258"/>
    <lineage>
        <taxon>Bacteria</taxon>
        <taxon>Bacillati</taxon>
        <taxon>Chloroflexota</taxon>
        <taxon>Caldilineae</taxon>
        <taxon>Caldilineales</taxon>
        <taxon>Caldilineaceae</taxon>
    </lineage>
</organism>
<accession>A0A6B1DW55</accession>
<name>A0A6B1DW55_9CHLR</name>
<keyword evidence="1" id="KW-1133">Transmembrane helix</keyword>